<dbReference type="Proteomes" id="UP000238479">
    <property type="component" value="Chromosome 5"/>
</dbReference>
<feature type="compositionally biased region" description="Low complexity" evidence="1">
    <location>
        <begin position="379"/>
        <end position="388"/>
    </location>
</feature>
<feature type="compositionally biased region" description="Basic and acidic residues" evidence="1">
    <location>
        <begin position="368"/>
        <end position="378"/>
    </location>
</feature>
<comment type="caution">
    <text evidence="2">The sequence shown here is derived from an EMBL/GenBank/DDBJ whole genome shotgun (WGS) entry which is preliminary data.</text>
</comment>
<dbReference type="Pfam" id="PF14223">
    <property type="entry name" value="Retrotran_gag_2"/>
    <property type="match status" value="1"/>
</dbReference>
<gene>
    <name evidence="2" type="ORF">RchiOBHm_Chr5g0055681</name>
</gene>
<protein>
    <submittedName>
        <fullName evidence="2">Putative transcription factor interactor and regulator CCHC(Zn) family</fullName>
    </submittedName>
</protein>
<dbReference type="Gramene" id="PRQ33264">
    <property type="protein sequence ID" value="PRQ33264"/>
    <property type="gene ID" value="RchiOBHm_Chr5g0055681"/>
</dbReference>
<dbReference type="PANTHER" id="PTHR47481:SF22">
    <property type="entry name" value="RETROTRANSPOSON GAG DOMAIN-CONTAINING PROTEIN"/>
    <property type="match status" value="1"/>
</dbReference>
<sequence length="488" mass="53280">MQLETNLHTLQKNDDSIDKYLQRVKHARDELAFVGVHFADEDIMIIALNGLPPEYNNIRVVIKAMDRSVSMEEFRSQLLTVERDFEKMVLQTTQNTISAMVAHTEQSARRFNESSSNAGNYSNSFSQNVQYGMSHTGMSSRYTGDCSTAPVLHNATSNVGFLPNVTNTSVLSGISAYNRFTTSSSGSNVHHHYSPSPISTTHFGMPQNKIISSSIHNVPTAAPNCQEIVPLTQSIGISQSAPTSGYLLSNNVGNGTLYSASPPPCVYATENGNSMIQNGGQMVQNGGYVSFPQHNYSQKQGFSNNSGTYSNAPMQQGSFSQGPNISSSQGKCNIQKENLSNNGNYHSETFNGKFTCRSFGNKGNRSFGDNKRRDDRGRNNGNNVSSGYSSGNNVIPECQICRKRGHTTVICYWRSDNNASPSIVDCQICGKRGHVSSVCHQRSNSSFLCAAPPPTFTAMNVLATIEHCCNLSVLTPTEIEGRCYQNQA</sequence>
<evidence type="ECO:0000313" key="2">
    <source>
        <dbReference type="EMBL" id="PRQ33264.1"/>
    </source>
</evidence>
<keyword evidence="3" id="KW-1185">Reference proteome</keyword>
<organism evidence="2 3">
    <name type="scientific">Rosa chinensis</name>
    <name type="common">China rose</name>
    <dbReference type="NCBI Taxonomy" id="74649"/>
    <lineage>
        <taxon>Eukaryota</taxon>
        <taxon>Viridiplantae</taxon>
        <taxon>Streptophyta</taxon>
        <taxon>Embryophyta</taxon>
        <taxon>Tracheophyta</taxon>
        <taxon>Spermatophyta</taxon>
        <taxon>Magnoliopsida</taxon>
        <taxon>eudicotyledons</taxon>
        <taxon>Gunneridae</taxon>
        <taxon>Pentapetalae</taxon>
        <taxon>rosids</taxon>
        <taxon>fabids</taxon>
        <taxon>Rosales</taxon>
        <taxon>Rosaceae</taxon>
        <taxon>Rosoideae</taxon>
        <taxon>Rosoideae incertae sedis</taxon>
        <taxon>Rosa</taxon>
    </lineage>
</organism>
<accession>A0A2P6QGG9</accession>
<proteinExistence type="predicted"/>
<dbReference type="EMBL" id="PDCK01000043">
    <property type="protein sequence ID" value="PRQ33264.1"/>
    <property type="molecule type" value="Genomic_DNA"/>
</dbReference>
<reference evidence="2 3" key="1">
    <citation type="journal article" date="2018" name="Nat. Genet.">
        <title>The Rosa genome provides new insights in the design of modern roses.</title>
        <authorList>
            <person name="Bendahmane M."/>
        </authorList>
    </citation>
    <scope>NUCLEOTIDE SEQUENCE [LARGE SCALE GENOMIC DNA]</scope>
    <source>
        <strain evidence="3">cv. Old Blush</strain>
    </source>
</reference>
<feature type="region of interest" description="Disordered" evidence="1">
    <location>
        <begin position="364"/>
        <end position="388"/>
    </location>
</feature>
<evidence type="ECO:0000256" key="1">
    <source>
        <dbReference type="SAM" id="MobiDB-lite"/>
    </source>
</evidence>
<dbReference type="Gene3D" id="4.10.60.10">
    <property type="entry name" value="Zinc finger, CCHC-type"/>
    <property type="match status" value="1"/>
</dbReference>
<feature type="region of interest" description="Disordered" evidence="1">
    <location>
        <begin position="300"/>
        <end position="331"/>
    </location>
</feature>
<dbReference type="PANTHER" id="PTHR47481">
    <property type="match status" value="1"/>
</dbReference>
<dbReference type="AlphaFoldDB" id="A0A2P6QGG9"/>
<evidence type="ECO:0000313" key="3">
    <source>
        <dbReference type="Proteomes" id="UP000238479"/>
    </source>
</evidence>
<name>A0A2P6QGG9_ROSCH</name>